<dbReference type="Gene3D" id="2.40.160.10">
    <property type="entry name" value="Porin"/>
    <property type="match status" value="1"/>
</dbReference>
<dbReference type="InterPro" id="IPR033900">
    <property type="entry name" value="Gram_neg_porin_domain"/>
</dbReference>
<dbReference type="RefSeq" id="WP_184224960.1">
    <property type="nucleotide sequence ID" value="NZ_JACHDE010000001.1"/>
</dbReference>
<dbReference type="SUPFAM" id="SSF56935">
    <property type="entry name" value="Porins"/>
    <property type="match status" value="1"/>
</dbReference>
<evidence type="ECO:0000256" key="10">
    <source>
        <dbReference type="ARBA" id="ARBA00023237"/>
    </source>
</evidence>
<keyword evidence="9" id="KW-0472">Membrane</keyword>
<evidence type="ECO:0000259" key="12">
    <source>
        <dbReference type="Pfam" id="PF13609"/>
    </source>
</evidence>
<dbReference type="PANTHER" id="PTHR34501:SF9">
    <property type="entry name" value="MAJOR OUTER MEMBRANE PROTEIN P.IA"/>
    <property type="match status" value="1"/>
</dbReference>
<evidence type="ECO:0000256" key="7">
    <source>
        <dbReference type="ARBA" id="ARBA00023065"/>
    </source>
</evidence>
<dbReference type="InterPro" id="IPR001702">
    <property type="entry name" value="Porin_Gram-ve"/>
</dbReference>
<dbReference type="GO" id="GO:0046930">
    <property type="term" value="C:pore complex"/>
    <property type="evidence" value="ECO:0007669"/>
    <property type="project" value="UniProtKB-KW"/>
</dbReference>
<evidence type="ECO:0000313" key="14">
    <source>
        <dbReference type="Proteomes" id="UP000592820"/>
    </source>
</evidence>
<feature type="chain" id="PRO_5031362017" evidence="11">
    <location>
        <begin position="28"/>
        <end position="360"/>
    </location>
</feature>
<keyword evidence="5" id="KW-0812">Transmembrane</keyword>
<evidence type="ECO:0000256" key="6">
    <source>
        <dbReference type="ARBA" id="ARBA00022729"/>
    </source>
</evidence>
<evidence type="ECO:0000256" key="3">
    <source>
        <dbReference type="ARBA" id="ARBA00022448"/>
    </source>
</evidence>
<dbReference type="PANTHER" id="PTHR34501">
    <property type="entry name" value="PROTEIN YDDL-RELATED"/>
    <property type="match status" value="1"/>
</dbReference>
<keyword evidence="7" id="KW-0406">Ion transport</keyword>
<protein>
    <submittedName>
        <fullName evidence="13">Putative porin</fullName>
    </submittedName>
</protein>
<comment type="subunit">
    <text evidence="2">Homotrimer.</text>
</comment>
<feature type="domain" description="Porin" evidence="12">
    <location>
        <begin position="15"/>
        <end position="329"/>
    </location>
</feature>
<dbReference type="InterPro" id="IPR023614">
    <property type="entry name" value="Porin_dom_sf"/>
</dbReference>
<evidence type="ECO:0000256" key="4">
    <source>
        <dbReference type="ARBA" id="ARBA00022452"/>
    </source>
</evidence>
<dbReference type="InterPro" id="IPR002299">
    <property type="entry name" value="Porin_Neis"/>
</dbReference>
<dbReference type="AlphaFoldDB" id="A0A7W8L0C5"/>
<dbReference type="Proteomes" id="UP000592820">
    <property type="component" value="Unassembled WGS sequence"/>
</dbReference>
<keyword evidence="4" id="KW-1134">Transmembrane beta strand</keyword>
<keyword evidence="3" id="KW-0813">Transport</keyword>
<evidence type="ECO:0000256" key="2">
    <source>
        <dbReference type="ARBA" id="ARBA00011233"/>
    </source>
</evidence>
<evidence type="ECO:0000313" key="13">
    <source>
        <dbReference type="EMBL" id="MBB5398030.1"/>
    </source>
</evidence>
<dbReference type="GO" id="GO:0009279">
    <property type="term" value="C:cell outer membrane"/>
    <property type="evidence" value="ECO:0007669"/>
    <property type="project" value="UniProtKB-SubCell"/>
</dbReference>
<dbReference type="InterPro" id="IPR050298">
    <property type="entry name" value="Gram-neg_bact_OMP"/>
</dbReference>
<dbReference type="PRINTS" id="PR00182">
    <property type="entry name" value="ECOLNEIPORIN"/>
</dbReference>
<feature type="signal peptide" evidence="11">
    <location>
        <begin position="1"/>
        <end position="27"/>
    </location>
</feature>
<dbReference type="EMBL" id="JACHDE010000001">
    <property type="protein sequence ID" value="MBB5398030.1"/>
    <property type="molecule type" value="Genomic_DNA"/>
</dbReference>
<dbReference type="PRINTS" id="PR00184">
    <property type="entry name" value="NEISSPPORIN"/>
</dbReference>
<accession>A0A7W8L0C5</accession>
<keyword evidence="6 11" id="KW-0732">Signal</keyword>
<dbReference type="CDD" id="cd00342">
    <property type="entry name" value="gram_neg_porins"/>
    <property type="match status" value="1"/>
</dbReference>
<reference evidence="13 14" key="1">
    <citation type="submission" date="2020-08" db="EMBL/GenBank/DDBJ databases">
        <title>Genomic Encyclopedia of Type Strains, Phase IV (KMG-V): Genome sequencing to study the core and pangenomes of soil and plant-associated prokaryotes.</title>
        <authorList>
            <person name="Whitman W."/>
        </authorList>
    </citation>
    <scope>NUCLEOTIDE SEQUENCE [LARGE SCALE GENOMIC DNA]</scope>
    <source>
        <strain evidence="13 14">JPY162</strain>
    </source>
</reference>
<keyword evidence="8" id="KW-0626">Porin</keyword>
<sequence length="360" mass="37762">MTPARHNRGFRTLSVAAGVLFANGAHAQSSVTLYGALDQDILYTNKTLNPATMKNGGSQVSLVNGGWQPSRFGLTGSEDLGDGFNASFKLESGINVPTGGFNDSNGNFFGRQAWIALDSRYGEIKTGLQFSPFLIAVVALDPREFSFFGGSAAIYAHNVAATGIFTPNAITYSSPDFAGLRGRAMLSLGNVAGSFQAGRAYSGSLEYSLGFLLITAAIYDSNPGSATVTPIPSTVAFEGRVIGASYNFGSVILKASLTNYKVKSALNNNVYGGGIEYRATPALTLNSAINYITDPDNRNNHSLLASIGAQYDLSKRTLVYAQAAIVNNHGAETTGFSVTGELSAPAGSTVGINMGLRHVF</sequence>
<evidence type="ECO:0000256" key="9">
    <source>
        <dbReference type="ARBA" id="ARBA00023136"/>
    </source>
</evidence>
<comment type="caution">
    <text evidence="13">The sequence shown here is derived from an EMBL/GenBank/DDBJ whole genome shotgun (WGS) entry which is preliminary data.</text>
</comment>
<keyword evidence="10" id="KW-0998">Cell outer membrane</keyword>
<dbReference type="Pfam" id="PF13609">
    <property type="entry name" value="Porin_4"/>
    <property type="match status" value="1"/>
</dbReference>
<name>A0A7W8L0C5_9BURK</name>
<comment type="subcellular location">
    <subcellularLocation>
        <location evidence="1">Cell outer membrane</location>
        <topology evidence="1">Multi-pass membrane protein</topology>
    </subcellularLocation>
</comment>
<evidence type="ECO:0000256" key="8">
    <source>
        <dbReference type="ARBA" id="ARBA00023114"/>
    </source>
</evidence>
<evidence type="ECO:0000256" key="1">
    <source>
        <dbReference type="ARBA" id="ARBA00004571"/>
    </source>
</evidence>
<gene>
    <name evidence="13" type="ORF">HDG41_000066</name>
</gene>
<dbReference type="GO" id="GO:0015288">
    <property type="term" value="F:porin activity"/>
    <property type="evidence" value="ECO:0007669"/>
    <property type="project" value="UniProtKB-KW"/>
</dbReference>
<evidence type="ECO:0000256" key="5">
    <source>
        <dbReference type="ARBA" id="ARBA00022692"/>
    </source>
</evidence>
<dbReference type="GO" id="GO:0034220">
    <property type="term" value="P:monoatomic ion transmembrane transport"/>
    <property type="evidence" value="ECO:0007669"/>
    <property type="project" value="InterPro"/>
</dbReference>
<evidence type="ECO:0000256" key="11">
    <source>
        <dbReference type="SAM" id="SignalP"/>
    </source>
</evidence>
<organism evidence="13 14">
    <name type="scientific">Paraburkholderia youngii</name>
    <dbReference type="NCBI Taxonomy" id="2782701"/>
    <lineage>
        <taxon>Bacteria</taxon>
        <taxon>Pseudomonadati</taxon>
        <taxon>Pseudomonadota</taxon>
        <taxon>Betaproteobacteria</taxon>
        <taxon>Burkholderiales</taxon>
        <taxon>Burkholderiaceae</taxon>
        <taxon>Paraburkholderia</taxon>
    </lineage>
</organism>
<proteinExistence type="predicted"/>